<keyword evidence="3" id="KW-1185">Reference proteome</keyword>
<dbReference type="KEGG" id="glz:GLAREA_00059"/>
<gene>
    <name evidence="2" type="ORF">GLAREA_00059</name>
</gene>
<reference evidence="2 3" key="1">
    <citation type="journal article" date="2013" name="BMC Genomics">
        <title>Genomics-driven discovery of the pneumocandin biosynthetic gene cluster in the fungus Glarea lozoyensis.</title>
        <authorList>
            <person name="Chen L."/>
            <person name="Yue Q."/>
            <person name="Zhang X."/>
            <person name="Xiang M."/>
            <person name="Wang C."/>
            <person name="Li S."/>
            <person name="Che Y."/>
            <person name="Ortiz-Lopez F.J."/>
            <person name="Bills G.F."/>
            <person name="Liu X."/>
            <person name="An Z."/>
        </authorList>
    </citation>
    <scope>NUCLEOTIDE SEQUENCE [LARGE SCALE GENOMIC DNA]</scope>
    <source>
        <strain evidence="3">ATCC 20868 / MF5171</strain>
    </source>
</reference>
<dbReference type="Pfam" id="PF12138">
    <property type="entry name" value="Spherulin4"/>
    <property type="match status" value="1"/>
</dbReference>
<dbReference type="PANTHER" id="PTHR35040">
    <property type="match status" value="1"/>
</dbReference>
<dbReference type="EMBL" id="KE145367">
    <property type="protein sequence ID" value="EPE28901.1"/>
    <property type="molecule type" value="Genomic_DNA"/>
</dbReference>
<sequence>MVNPTAVFLPLYLYPYNTSWDSVAKSIALHPGVNFQVVVAPNLANVVPDINYVTHLQILNNYTNVQTLGYVSTTWATRNITTVQEEIKSYASWTNYTTANIRVSGIFFDEAPSANTTENISYMAGVTAFAKALLPPSRNKVVYNPGVNVDESWFKLADEIIIYENTWAAFNSTQLSRIPEKIQNKSVYLIHNFTGDSDLQEDLVSNLTDHDLAGVFVTTRDGYTSISALWDDFCEAIDQSISDDNDNNENEDDDEGETGDEDEDNEEDDDEDEDGEDTEEEDDDGDEEAECEIDGSGEYFEVKRH</sequence>
<dbReference type="GeneID" id="19459119"/>
<dbReference type="PANTHER" id="PTHR35040:SF9">
    <property type="entry name" value="4-LIKE CELL SURFACE PROTEIN, PUTATIVE (AFU_ORTHOLOGUE AFUA_4G14080)-RELATED"/>
    <property type="match status" value="1"/>
</dbReference>
<dbReference type="HOGENOM" id="CLU_060605_3_1_1"/>
<protein>
    <recommendedName>
        <fullName evidence="4">Spherulin-4</fullName>
    </recommendedName>
</protein>
<dbReference type="OrthoDB" id="5342184at2759"/>
<evidence type="ECO:0000313" key="3">
    <source>
        <dbReference type="Proteomes" id="UP000016922"/>
    </source>
</evidence>
<evidence type="ECO:0000256" key="1">
    <source>
        <dbReference type="SAM" id="MobiDB-lite"/>
    </source>
</evidence>
<evidence type="ECO:0000313" key="2">
    <source>
        <dbReference type="EMBL" id="EPE28901.1"/>
    </source>
</evidence>
<organism evidence="2 3">
    <name type="scientific">Glarea lozoyensis (strain ATCC 20868 / MF5171)</name>
    <dbReference type="NCBI Taxonomy" id="1116229"/>
    <lineage>
        <taxon>Eukaryota</taxon>
        <taxon>Fungi</taxon>
        <taxon>Dikarya</taxon>
        <taxon>Ascomycota</taxon>
        <taxon>Pezizomycotina</taxon>
        <taxon>Leotiomycetes</taxon>
        <taxon>Helotiales</taxon>
        <taxon>Helotiaceae</taxon>
        <taxon>Glarea</taxon>
    </lineage>
</organism>
<dbReference type="RefSeq" id="XP_008083010.1">
    <property type="nucleotide sequence ID" value="XM_008084819.1"/>
</dbReference>
<proteinExistence type="predicted"/>
<accession>S3DAA7</accession>
<dbReference type="AlphaFoldDB" id="S3DAA7"/>
<feature type="region of interest" description="Disordered" evidence="1">
    <location>
        <begin position="240"/>
        <end position="305"/>
    </location>
</feature>
<dbReference type="Proteomes" id="UP000016922">
    <property type="component" value="Unassembled WGS sequence"/>
</dbReference>
<name>S3DAA7_GLAL2</name>
<dbReference type="InterPro" id="IPR021986">
    <property type="entry name" value="Spherulin4"/>
</dbReference>
<dbReference type="eggNOG" id="ENOG502S3WN">
    <property type="taxonomic scope" value="Eukaryota"/>
</dbReference>
<dbReference type="OMA" id="PLYAWPG"/>
<feature type="compositionally biased region" description="Acidic residues" evidence="1">
    <location>
        <begin position="241"/>
        <end position="295"/>
    </location>
</feature>
<evidence type="ECO:0008006" key="4">
    <source>
        <dbReference type="Google" id="ProtNLM"/>
    </source>
</evidence>